<dbReference type="PANTHER" id="PTHR10622:SF10">
    <property type="entry name" value="HET DOMAIN-CONTAINING PROTEIN"/>
    <property type="match status" value="1"/>
</dbReference>
<dbReference type="EMBL" id="KZ826414">
    <property type="protein sequence ID" value="PYI01511.1"/>
    <property type="molecule type" value="Genomic_DNA"/>
</dbReference>
<dbReference type="InterPro" id="IPR036770">
    <property type="entry name" value="Ankyrin_rpt-contain_sf"/>
</dbReference>
<dbReference type="PANTHER" id="PTHR10622">
    <property type="entry name" value="HET DOMAIN-CONTAINING PROTEIN"/>
    <property type="match status" value="1"/>
</dbReference>
<dbReference type="Proteomes" id="UP000248423">
    <property type="component" value="Unassembled WGS sequence"/>
</dbReference>
<organism evidence="2 3">
    <name type="scientific">Aspergillus sclerotiicarbonarius (strain CBS 121057 / IBT 28362)</name>
    <dbReference type="NCBI Taxonomy" id="1448318"/>
    <lineage>
        <taxon>Eukaryota</taxon>
        <taxon>Fungi</taxon>
        <taxon>Dikarya</taxon>
        <taxon>Ascomycota</taxon>
        <taxon>Pezizomycotina</taxon>
        <taxon>Eurotiomycetes</taxon>
        <taxon>Eurotiomycetidae</taxon>
        <taxon>Eurotiales</taxon>
        <taxon>Aspergillaceae</taxon>
        <taxon>Aspergillus</taxon>
        <taxon>Aspergillus subgen. Circumdati</taxon>
    </lineage>
</organism>
<protein>
    <submittedName>
        <fullName evidence="2">Ankyrin</fullName>
    </submittedName>
</protein>
<reference evidence="2 3" key="1">
    <citation type="submission" date="2018-02" db="EMBL/GenBank/DDBJ databases">
        <title>The genomes of Aspergillus section Nigri reveals drivers in fungal speciation.</title>
        <authorList>
            <consortium name="DOE Joint Genome Institute"/>
            <person name="Vesth T.C."/>
            <person name="Nybo J."/>
            <person name="Theobald S."/>
            <person name="Brandl J."/>
            <person name="Frisvad J.C."/>
            <person name="Nielsen K.F."/>
            <person name="Lyhne E.K."/>
            <person name="Kogle M.E."/>
            <person name="Kuo A."/>
            <person name="Riley R."/>
            <person name="Clum A."/>
            <person name="Nolan M."/>
            <person name="Lipzen A."/>
            <person name="Salamov A."/>
            <person name="Henrissat B."/>
            <person name="Wiebenga A."/>
            <person name="De vries R.P."/>
            <person name="Grigoriev I.V."/>
            <person name="Mortensen U.H."/>
            <person name="Andersen M.R."/>
            <person name="Baker S.E."/>
        </authorList>
    </citation>
    <scope>NUCLEOTIDE SEQUENCE [LARGE SCALE GENOMIC DNA]</scope>
    <source>
        <strain evidence="2 3">CBS 121057</strain>
    </source>
</reference>
<dbReference type="Pfam" id="PF06985">
    <property type="entry name" value="HET"/>
    <property type="match status" value="1"/>
</dbReference>
<dbReference type="OrthoDB" id="674604at2759"/>
<dbReference type="InterPro" id="IPR010730">
    <property type="entry name" value="HET"/>
</dbReference>
<dbReference type="SUPFAM" id="SSF48403">
    <property type="entry name" value="Ankyrin repeat"/>
    <property type="match status" value="1"/>
</dbReference>
<dbReference type="Pfam" id="PF12796">
    <property type="entry name" value="Ank_2"/>
    <property type="match status" value="1"/>
</dbReference>
<accession>A0A319DUV6</accession>
<evidence type="ECO:0000259" key="1">
    <source>
        <dbReference type="Pfam" id="PF06985"/>
    </source>
</evidence>
<gene>
    <name evidence="2" type="ORF">BO78DRAFT_327454</name>
</gene>
<dbReference type="AlphaFoldDB" id="A0A319DUV6"/>
<dbReference type="VEuPathDB" id="FungiDB:BO78DRAFT_327454"/>
<evidence type="ECO:0000313" key="2">
    <source>
        <dbReference type="EMBL" id="PYI01511.1"/>
    </source>
</evidence>
<sequence>MRLINVNGLETESGLKIEELSGDKIRSYAILSHTWGKEEVTLQEMDQTYKMRRKVIGRMHGLNHAWVDTCCIDKTSSAELSEAINSMYQWYLKARVCYVFLADVTSMDDFANSQWFTRGWTLQELIAPKEMIFYNKYWEKLGTKQTLWKEIEARTGIPASALERKQNLERISIAQKMSWAANRCTSKPEDRAYSLLGLFDINMPLLYGEGEKAFIRLQEELMKAYGDPSILVWASKYENHGGLLATSPDAFEGSRNIEMVPIPHTIRERPWTVDNKGVHLNIPLLPVGHAGLVLGILCGIGQFGGDTIGIFLQDESYHGWVFHRAWSDRYKEIENGAYFRANFPTKEVCVPQPRLAATGTPTSRDNTATEIFDIDYLTFIWMSSWEAWERRMSRPGPQPLDRSNMKRFLQALDIGDILSARELLDKEPSIMMCSDSNGRALLSCTAGNGNVRIVWMILVRLMRYGIGVNDKCDQGRTPLSYAAAGGHIEVIWLLCNWNGIDLYAPDKQGLTPWSHAVREGRKEVIEFLLAQPQCDRYMVDASGRTLLSHAVECGRGEVLELLLQRTSESYLRLKDHQGLSALDWGDLWCFRNSTICE</sequence>
<dbReference type="Gene3D" id="1.25.40.20">
    <property type="entry name" value="Ankyrin repeat-containing domain"/>
    <property type="match status" value="1"/>
</dbReference>
<proteinExistence type="predicted"/>
<dbReference type="STRING" id="1448318.A0A319DUV6"/>
<name>A0A319DUV6_ASPSB</name>
<keyword evidence="3" id="KW-1185">Reference proteome</keyword>
<feature type="domain" description="Heterokaryon incompatibility" evidence="1">
    <location>
        <begin position="28"/>
        <end position="106"/>
    </location>
</feature>
<evidence type="ECO:0000313" key="3">
    <source>
        <dbReference type="Proteomes" id="UP000248423"/>
    </source>
</evidence>
<dbReference type="InterPro" id="IPR002110">
    <property type="entry name" value="Ankyrin_rpt"/>
</dbReference>
<dbReference type="SMART" id="SM00248">
    <property type="entry name" value="ANK"/>
    <property type="match status" value="3"/>
</dbReference>